<dbReference type="AlphaFoldDB" id="A0A9N9NS64"/>
<protein>
    <submittedName>
        <fullName evidence="3">17290_t:CDS:1</fullName>
    </submittedName>
</protein>
<dbReference type="SMART" id="SM00674">
    <property type="entry name" value="CENPB"/>
    <property type="match status" value="1"/>
</dbReference>
<organism evidence="3 4">
    <name type="scientific">Cetraspora pellucida</name>
    <dbReference type="NCBI Taxonomy" id="1433469"/>
    <lineage>
        <taxon>Eukaryota</taxon>
        <taxon>Fungi</taxon>
        <taxon>Fungi incertae sedis</taxon>
        <taxon>Mucoromycota</taxon>
        <taxon>Glomeromycotina</taxon>
        <taxon>Glomeromycetes</taxon>
        <taxon>Diversisporales</taxon>
        <taxon>Gigasporaceae</taxon>
        <taxon>Cetraspora</taxon>
    </lineage>
</organism>
<evidence type="ECO:0000313" key="3">
    <source>
        <dbReference type="EMBL" id="CAG8758931.1"/>
    </source>
</evidence>
<dbReference type="InterPro" id="IPR009057">
    <property type="entry name" value="Homeodomain-like_sf"/>
</dbReference>
<dbReference type="Gene3D" id="1.10.10.60">
    <property type="entry name" value="Homeodomain-like"/>
    <property type="match status" value="1"/>
</dbReference>
<dbReference type="SUPFAM" id="SSF46689">
    <property type="entry name" value="Homeodomain-like"/>
    <property type="match status" value="1"/>
</dbReference>
<name>A0A9N9NS64_9GLOM</name>
<evidence type="ECO:0000313" key="4">
    <source>
        <dbReference type="Proteomes" id="UP000789759"/>
    </source>
</evidence>
<dbReference type="GO" id="GO:0005634">
    <property type="term" value="C:nucleus"/>
    <property type="evidence" value="ECO:0007669"/>
    <property type="project" value="TreeGrafter"/>
</dbReference>
<dbReference type="OrthoDB" id="2350305at2759"/>
<dbReference type="PANTHER" id="PTHR19303:SF73">
    <property type="entry name" value="PROTEIN PDC2"/>
    <property type="match status" value="1"/>
</dbReference>
<gene>
    <name evidence="3" type="ORF">CPELLU_LOCUS15181</name>
</gene>
<dbReference type="InterPro" id="IPR050863">
    <property type="entry name" value="CenT-Element_Derived"/>
</dbReference>
<dbReference type="Pfam" id="PF03221">
    <property type="entry name" value="HTH_Tnp_Tc5"/>
    <property type="match status" value="1"/>
</dbReference>
<comment type="caution">
    <text evidence="3">The sequence shown here is derived from an EMBL/GenBank/DDBJ whole genome shotgun (WGS) entry which is preliminary data.</text>
</comment>
<sequence>MSQRTFLTDAQKYELCLYAYDNKETQSEYSKEKQLSNEVINPEAKRHKPVTFPELKLALKEFILIYQNRTILSDALIIEKAKLLAGELKIPEGRLQFFQGWLQKFKERNRIRQRILHSEEHKKNKEHISIALCSNVDRSHKVNPLIIDKYTSPWCFKNMKIKILPMTYRSNAKAWMLLVLFQDSHDIANLALKYIDVHFLPPYTTSKIQPIDAKIIITFIKAYRCYHLRLLLDQVEAGHLIQDLKINILQAIQFQLEGEKKSLLKLFTIAELDKLINVLSSHYLSNAMKTDEFLILNNKNIIYKVPPDDQIIKELAYTVKKDDSVKSANKNITEIDNKDDSIETITVSGSLVLNNLKNIHMFLLQQEGSGKQFKLVNSLEKFVKSKIISSAQQTHINKYFK</sequence>
<accession>A0A9N9NS64</accession>
<keyword evidence="1" id="KW-0238">DNA-binding</keyword>
<feature type="domain" description="HTH CENPB-type" evidence="2">
    <location>
        <begin position="43"/>
        <end position="115"/>
    </location>
</feature>
<dbReference type="InterPro" id="IPR004875">
    <property type="entry name" value="DDE_SF_endonuclease_dom"/>
</dbReference>
<evidence type="ECO:0000259" key="2">
    <source>
        <dbReference type="PROSITE" id="PS51253"/>
    </source>
</evidence>
<dbReference type="Proteomes" id="UP000789759">
    <property type="component" value="Unassembled WGS sequence"/>
</dbReference>
<proteinExistence type="predicted"/>
<evidence type="ECO:0000256" key="1">
    <source>
        <dbReference type="ARBA" id="ARBA00023125"/>
    </source>
</evidence>
<dbReference type="EMBL" id="CAJVQA010019399">
    <property type="protein sequence ID" value="CAG8758931.1"/>
    <property type="molecule type" value="Genomic_DNA"/>
</dbReference>
<reference evidence="3" key="1">
    <citation type="submission" date="2021-06" db="EMBL/GenBank/DDBJ databases">
        <authorList>
            <person name="Kallberg Y."/>
            <person name="Tangrot J."/>
            <person name="Rosling A."/>
        </authorList>
    </citation>
    <scope>NUCLEOTIDE SEQUENCE</scope>
    <source>
        <strain evidence="3">FL966</strain>
    </source>
</reference>
<dbReference type="Pfam" id="PF03184">
    <property type="entry name" value="DDE_1"/>
    <property type="match status" value="1"/>
</dbReference>
<dbReference type="PROSITE" id="PS51253">
    <property type="entry name" value="HTH_CENPB"/>
    <property type="match status" value="1"/>
</dbReference>
<dbReference type="InterPro" id="IPR006600">
    <property type="entry name" value="HTH_CenpB_DNA-bd_dom"/>
</dbReference>
<keyword evidence="4" id="KW-1185">Reference proteome</keyword>
<dbReference type="PANTHER" id="PTHR19303">
    <property type="entry name" value="TRANSPOSON"/>
    <property type="match status" value="1"/>
</dbReference>
<dbReference type="GO" id="GO:0003677">
    <property type="term" value="F:DNA binding"/>
    <property type="evidence" value="ECO:0007669"/>
    <property type="project" value="UniProtKB-KW"/>
</dbReference>